<evidence type="ECO:0000313" key="1">
    <source>
        <dbReference type="EMBL" id="MDK2063055.1"/>
    </source>
</evidence>
<dbReference type="Proteomes" id="UP001237843">
    <property type="component" value="Unassembled WGS sequence"/>
</dbReference>
<evidence type="ECO:0008006" key="3">
    <source>
        <dbReference type="Google" id="ProtNLM"/>
    </source>
</evidence>
<gene>
    <name evidence="1" type="ORF">PT520_11030</name>
</gene>
<dbReference type="RefSeq" id="WP_152055129.1">
    <property type="nucleotide sequence ID" value="NZ_CABVRY010000020.1"/>
</dbReference>
<dbReference type="AlphaFoldDB" id="A0AAW6VS01"/>
<sequence>MKNKIKISIVGLVSVLCFTGCLTNENISKDFTAGSIGCKPEKISIVNEKATMSGMHTWTAYCNNKEYFCTYHYGDGAKCSEVK</sequence>
<reference evidence="1" key="1">
    <citation type="journal article" date="2023" name="Antibiotics">
        <title>Genomic Characterization of Antibiotic-Resistant Campylobacterales Isolated from Chilean Poultry Meat.</title>
        <authorList>
            <person name="Concha-Toloza M."/>
            <person name="Lopez-Cantillo M."/>
            <person name="Molina-Mora J.A."/>
            <person name="Collado L."/>
        </authorList>
    </citation>
    <scope>NUCLEOTIDE SEQUENCE</scope>
    <source>
        <strain evidence="1">FR1p273A</strain>
    </source>
</reference>
<name>A0AAW6VS01_9BACT</name>
<comment type="caution">
    <text evidence="1">The sequence shown here is derived from an EMBL/GenBank/DDBJ whole genome shotgun (WGS) entry which is preliminary data.</text>
</comment>
<proteinExistence type="predicted"/>
<evidence type="ECO:0000313" key="2">
    <source>
        <dbReference type="Proteomes" id="UP001237843"/>
    </source>
</evidence>
<reference evidence="1" key="2">
    <citation type="submission" date="2023-02" db="EMBL/GenBank/DDBJ databases">
        <authorList>
            <person name="Concha-Toloza M."/>
            <person name="Lopez-Cantillo M."/>
            <person name="Molina-Mora J."/>
            <person name="Collado L."/>
        </authorList>
    </citation>
    <scope>NUCLEOTIDE SEQUENCE</scope>
    <source>
        <strain evidence="1">FR1p273A</strain>
    </source>
</reference>
<dbReference type="EMBL" id="JAQTJH010000015">
    <property type="protein sequence ID" value="MDK2063055.1"/>
    <property type="molecule type" value="Genomic_DNA"/>
</dbReference>
<protein>
    <recommendedName>
        <fullName evidence="3">Lipoprotein</fullName>
    </recommendedName>
</protein>
<accession>A0AAW6VS01</accession>
<organism evidence="1 2">
    <name type="scientific">Aliarcobacter butzleri</name>
    <dbReference type="NCBI Taxonomy" id="28197"/>
    <lineage>
        <taxon>Bacteria</taxon>
        <taxon>Pseudomonadati</taxon>
        <taxon>Campylobacterota</taxon>
        <taxon>Epsilonproteobacteria</taxon>
        <taxon>Campylobacterales</taxon>
        <taxon>Arcobacteraceae</taxon>
        <taxon>Aliarcobacter</taxon>
    </lineage>
</organism>